<dbReference type="InParanoid" id="A0A1Z5KIQ0"/>
<proteinExistence type="predicted"/>
<reference evidence="2 3" key="1">
    <citation type="journal article" date="2015" name="Plant Cell">
        <title>Oil accumulation by the oleaginous diatom Fistulifera solaris as revealed by the genome and transcriptome.</title>
        <authorList>
            <person name="Tanaka T."/>
            <person name="Maeda Y."/>
            <person name="Veluchamy A."/>
            <person name="Tanaka M."/>
            <person name="Abida H."/>
            <person name="Marechal E."/>
            <person name="Bowler C."/>
            <person name="Muto M."/>
            <person name="Sunaga Y."/>
            <person name="Tanaka M."/>
            <person name="Yoshino T."/>
            <person name="Taniguchi T."/>
            <person name="Fukuda Y."/>
            <person name="Nemoto M."/>
            <person name="Matsumoto M."/>
            <person name="Wong P.S."/>
            <person name="Aburatani S."/>
            <person name="Fujibuchi W."/>
        </authorList>
    </citation>
    <scope>NUCLEOTIDE SEQUENCE [LARGE SCALE GENOMIC DNA]</scope>
    <source>
        <strain evidence="2 3">JPCC DA0580</strain>
    </source>
</reference>
<dbReference type="Proteomes" id="UP000198406">
    <property type="component" value="Unassembled WGS sequence"/>
</dbReference>
<feature type="compositionally biased region" description="Basic and acidic residues" evidence="1">
    <location>
        <begin position="324"/>
        <end position="342"/>
    </location>
</feature>
<evidence type="ECO:0000313" key="3">
    <source>
        <dbReference type="Proteomes" id="UP000198406"/>
    </source>
</evidence>
<accession>A0A1Z5KIQ0</accession>
<dbReference type="AlphaFoldDB" id="A0A1Z5KIQ0"/>
<feature type="compositionally biased region" description="Polar residues" evidence="1">
    <location>
        <begin position="39"/>
        <end position="49"/>
    </location>
</feature>
<feature type="region of interest" description="Disordered" evidence="1">
    <location>
        <begin position="450"/>
        <end position="470"/>
    </location>
</feature>
<keyword evidence="3" id="KW-1185">Reference proteome</keyword>
<organism evidence="2 3">
    <name type="scientific">Fistulifera solaris</name>
    <name type="common">Oleaginous diatom</name>
    <dbReference type="NCBI Taxonomy" id="1519565"/>
    <lineage>
        <taxon>Eukaryota</taxon>
        <taxon>Sar</taxon>
        <taxon>Stramenopiles</taxon>
        <taxon>Ochrophyta</taxon>
        <taxon>Bacillariophyta</taxon>
        <taxon>Bacillariophyceae</taxon>
        <taxon>Bacillariophycidae</taxon>
        <taxon>Naviculales</taxon>
        <taxon>Naviculaceae</taxon>
        <taxon>Fistulifera</taxon>
    </lineage>
</organism>
<comment type="caution">
    <text evidence="2">The sequence shown here is derived from an EMBL/GenBank/DDBJ whole genome shotgun (WGS) entry which is preliminary data.</text>
</comment>
<name>A0A1Z5KIQ0_FISSO</name>
<feature type="region of interest" description="Disordered" evidence="1">
    <location>
        <begin position="39"/>
        <end position="61"/>
    </location>
</feature>
<dbReference type="OrthoDB" id="49519at2759"/>
<sequence>MKFRAFNFDYQLEASAHVESTRKTRDVLFIRQASQVSGHENFEPTSTTPVGAAKAKKPGSQTVDGLSEQSVCLPLQRVCIQETAKKGMAELQFKNFMDKIASVAITKRIASCPWGDLEQRTSFPTQFDPSTLQLEPDSSTETMEPFYVDEEGLHGEQEPDTRSEVSCRAIVPYRYQHVDEKIPRQGAHAIDPPQLGLPDTEVMLFAINLAAKAANNSNLFNRKRPYHETCSNQNQEGVRRPLKQQQERDALVFATARNLVSFAHVGEEIQASRSAETESVSELYHEISDRATGPTCRHDAYNNDIETKAQKRKRKEEKRKRRDRKLEKAREKQEKRVEREVAEQAQSKRLLERTVSEISRERTMALAAETLSIECIESGERDILLYESNRKRQRIDEFIESETGIQRGESLKKPCQQMIPEKCSDTHVSRPQSLRLPFDTKQSSNVLISGKTRVSSREQERPSNSTVEQWKEAPLSCCQQAFLREEPIERTATKPRSSALPFRSGVAKHGELHRPLMHGISSTSKEEGSTINSQNEIFGWQPMNVATSHPAAQKNFVSINGVPSPDPIHVLCTESFLETWGDLVCAVTANKWHQCHSGQSLSCLRDIRFIDSPLLDGCGVDLELADRGALLLICTSVLDDETAARDIVVALAELVALDRYVYIYVTQSFNMVDNRRRE</sequence>
<feature type="region of interest" description="Disordered" evidence="1">
    <location>
        <begin position="309"/>
        <end position="348"/>
    </location>
</feature>
<feature type="compositionally biased region" description="Basic residues" evidence="1">
    <location>
        <begin position="310"/>
        <end position="323"/>
    </location>
</feature>
<evidence type="ECO:0000256" key="1">
    <source>
        <dbReference type="SAM" id="MobiDB-lite"/>
    </source>
</evidence>
<evidence type="ECO:0000313" key="2">
    <source>
        <dbReference type="EMBL" id="GAX25828.1"/>
    </source>
</evidence>
<dbReference type="EMBL" id="BDSP01000233">
    <property type="protein sequence ID" value="GAX25828.1"/>
    <property type="molecule type" value="Genomic_DNA"/>
</dbReference>
<protein>
    <submittedName>
        <fullName evidence="2">Uncharacterized protein</fullName>
    </submittedName>
</protein>
<gene>
    <name evidence="2" type="ORF">FisN_17Lh214</name>
</gene>